<dbReference type="Proteomes" id="UP000829196">
    <property type="component" value="Unassembled WGS sequence"/>
</dbReference>
<evidence type="ECO:0000313" key="2">
    <source>
        <dbReference type="Proteomes" id="UP000829196"/>
    </source>
</evidence>
<accession>A0A8T3AG08</accession>
<gene>
    <name evidence="1" type="ORF">KFK09_025235</name>
</gene>
<keyword evidence="2" id="KW-1185">Reference proteome</keyword>
<proteinExistence type="predicted"/>
<comment type="caution">
    <text evidence="1">The sequence shown here is derived from an EMBL/GenBank/DDBJ whole genome shotgun (WGS) entry which is preliminary data.</text>
</comment>
<dbReference type="AlphaFoldDB" id="A0A8T3AG08"/>
<sequence length="68" mass="7625">MLVSKVYFGFTNVSTKAISENRCHRKEKLFCVEAGRRKLSEEQIECATSVVPSGTKQYRAAVPSKEVT</sequence>
<protein>
    <submittedName>
        <fullName evidence="1">Uncharacterized protein</fullName>
    </submittedName>
</protein>
<evidence type="ECO:0000313" key="1">
    <source>
        <dbReference type="EMBL" id="KAI0495088.1"/>
    </source>
</evidence>
<dbReference type="EMBL" id="JAGYWB010000017">
    <property type="protein sequence ID" value="KAI0495088.1"/>
    <property type="molecule type" value="Genomic_DNA"/>
</dbReference>
<organism evidence="1 2">
    <name type="scientific">Dendrobium nobile</name>
    <name type="common">Orchid</name>
    <dbReference type="NCBI Taxonomy" id="94219"/>
    <lineage>
        <taxon>Eukaryota</taxon>
        <taxon>Viridiplantae</taxon>
        <taxon>Streptophyta</taxon>
        <taxon>Embryophyta</taxon>
        <taxon>Tracheophyta</taxon>
        <taxon>Spermatophyta</taxon>
        <taxon>Magnoliopsida</taxon>
        <taxon>Liliopsida</taxon>
        <taxon>Asparagales</taxon>
        <taxon>Orchidaceae</taxon>
        <taxon>Epidendroideae</taxon>
        <taxon>Malaxideae</taxon>
        <taxon>Dendrobiinae</taxon>
        <taxon>Dendrobium</taxon>
    </lineage>
</organism>
<reference evidence="1" key="1">
    <citation type="journal article" date="2022" name="Front. Genet.">
        <title>Chromosome-Scale Assembly of the Dendrobium nobile Genome Provides Insights Into the Molecular Mechanism of the Biosynthesis of the Medicinal Active Ingredient of Dendrobium.</title>
        <authorList>
            <person name="Xu Q."/>
            <person name="Niu S.-C."/>
            <person name="Li K.-L."/>
            <person name="Zheng P.-J."/>
            <person name="Zhang X.-J."/>
            <person name="Jia Y."/>
            <person name="Liu Y."/>
            <person name="Niu Y.-X."/>
            <person name="Yu L.-H."/>
            <person name="Chen D.-F."/>
            <person name="Zhang G.-Q."/>
        </authorList>
    </citation>
    <scope>NUCLEOTIDE SEQUENCE</scope>
    <source>
        <tissue evidence="1">Leaf</tissue>
    </source>
</reference>
<name>A0A8T3AG08_DENNO</name>